<feature type="transmembrane region" description="Helical" evidence="1">
    <location>
        <begin position="50"/>
        <end position="70"/>
    </location>
</feature>
<dbReference type="RefSeq" id="WP_257467602.1">
    <property type="nucleotide sequence ID" value="NZ_CP026095.1"/>
</dbReference>
<dbReference type="KEGG" id="pasa:BAOM_0798"/>
<keyword evidence="1" id="KW-0812">Transmembrane</keyword>
<organism evidence="2 3">
    <name type="scientific">Peribacillus asahii</name>
    <dbReference type="NCBI Taxonomy" id="228899"/>
    <lineage>
        <taxon>Bacteria</taxon>
        <taxon>Bacillati</taxon>
        <taxon>Bacillota</taxon>
        <taxon>Bacilli</taxon>
        <taxon>Bacillales</taxon>
        <taxon>Bacillaceae</taxon>
        <taxon>Peribacillus</taxon>
    </lineage>
</organism>
<proteinExistence type="predicted"/>
<dbReference type="EMBL" id="CP026095">
    <property type="protein sequence ID" value="AZV41410.1"/>
    <property type="molecule type" value="Genomic_DNA"/>
</dbReference>
<accession>A0A3T0KLZ0</accession>
<protein>
    <submittedName>
        <fullName evidence="2">Membrane protein</fullName>
    </submittedName>
</protein>
<evidence type="ECO:0000256" key="1">
    <source>
        <dbReference type="SAM" id="Phobius"/>
    </source>
</evidence>
<dbReference type="Pfam" id="PF04341">
    <property type="entry name" value="DUF485"/>
    <property type="match status" value="1"/>
</dbReference>
<reference evidence="2 3" key="1">
    <citation type="submission" date="2018-01" db="EMBL/GenBank/DDBJ databases">
        <title>Bacillus asahii Genome sequencing and assembly.</title>
        <authorList>
            <person name="Jiang H."/>
            <person name="Feng Y."/>
            <person name="Zhao F."/>
            <person name="Lin X."/>
        </authorList>
    </citation>
    <scope>NUCLEOTIDE SEQUENCE [LARGE SCALE GENOMIC DNA]</scope>
    <source>
        <strain evidence="2 3">OM18</strain>
    </source>
</reference>
<keyword evidence="1" id="KW-0472">Membrane</keyword>
<dbReference type="PANTHER" id="PTHR38441">
    <property type="entry name" value="INTEGRAL MEMBRANE PROTEIN-RELATED"/>
    <property type="match status" value="1"/>
</dbReference>
<sequence>MKLFRLGVLLNMAQLEGNAIVKEEEQFIDYKRIASSEEFKQLLSQKKRFIVSYTIFYMAYSLLLPLLAFYTDILNHPVIGDITWAWIYGVSMTAMSLWVCRMYIKKAAQFDEAAKEILEKEGL</sequence>
<name>A0A3T0KLZ0_9BACI</name>
<dbReference type="AlphaFoldDB" id="A0A3T0KLZ0"/>
<evidence type="ECO:0000313" key="2">
    <source>
        <dbReference type="EMBL" id="AZV41410.1"/>
    </source>
</evidence>
<gene>
    <name evidence="2" type="ORF">BAOM_0798</name>
</gene>
<dbReference type="Proteomes" id="UP000283095">
    <property type="component" value="Chromosome"/>
</dbReference>
<dbReference type="PANTHER" id="PTHR38441:SF1">
    <property type="entry name" value="MEMBRANE PROTEIN"/>
    <property type="match status" value="1"/>
</dbReference>
<dbReference type="InterPro" id="IPR007436">
    <property type="entry name" value="DUF485"/>
</dbReference>
<keyword evidence="1" id="KW-1133">Transmembrane helix</keyword>
<feature type="transmembrane region" description="Helical" evidence="1">
    <location>
        <begin position="82"/>
        <end position="100"/>
    </location>
</feature>
<evidence type="ECO:0000313" key="3">
    <source>
        <dbReference type="Proteomes" id="UP000283095"/>
    </source>
</evidence>